<evidence type="ECO:0000313" key="2">
    <source>
        <dbReference type="Proteomes" id="UP000305401"/>
    </source>
</evidence>
<sequence>MITENEIVHLGHFGKAHGINGEINLYTDIEAENMDIENLKMVVVNIDGIFVPFQVSSMRNKRYDSYIVQLTDINNEKQSRKLTNLDVFVMKKDNIIQEQSDSDGLYATDLIGYTIISASDGGIIAGKITDVDISTENALFIIKNSSSENTSLIPIVNEMIQDINPETKTIVMQLPEGLLSINNS</sequence>
<organism evidence="1 2">
    <name type="scientific">Muribaculum caecicola</name>
    <dbReference type="NCBI Taxonomy" id="3038144"/>
    <lineage>
        <taxon>Bacteria</taxon>
        <taxon>Pseudomonadati</taxon>
        <taxon>Bacteroidota</taxon>
        <taxon>Bacteroidia</taxon>
        <taxon>Bacteroidales</taxon>
        <taxon>Muribaculaceae</taxon>
        <taxon>Muribaculum</taxon>
    </lineage>
</organism>
<name>A0AC61S8T2_9BACT</name>
<dbReference type="Proteomes" id="UP000305401">
    <property type="component" value="Unassembled WGS sequence"/>
</dbReference>
<keyword evidence="2" id="KW-1185">Reference proteome</keyword>
<proteinExistence type="predicted"/>
<accession>A0AC61S8T2</accession>
<dbReference type="EMBL" id="SSTG01000004">
    <property type="protein sequence ID" value="THG55147.1"/>
    <property type="molecule type" value="Genomic_DNA"/>
</dbReference>
<evidence type="ECO:0000313" key="1">
    <source>
        <dbReference type="EMBL" id="THG55147.1"/>
    </source>
</evidence>
<gene>
    <name evidence="1" type="primary">rimM</name>
    <name evidence="1" type="ORF">E5990_00880</name>
</gene>
<protein>
    <submittedName>
        <fullName evidence="1">16S rRNA processing protein RimM</fullName>
    </submittedName>
</protein>
<reference evidence="1" key="1">
    <citation type="submission" date="2019-04" db="EMBL/GenBank/DDBJ databases">
        <title>Microbes associate with the intestines of laboratory mice.</title>
        <authorList>
            <person name="Navarre W."/>
            <person name="Wong E."/>
            <person name="Huang K.C."/>
            <person name="Tropini C."/>
            <person name="Ng K."/>
            <person name="Yu B."/>
        </authorList>
    </citation>
    <scope>NUCLEOTIDE SEQUENCE</scope>
    <source>
        <strain evidence="1">NM86_A22</strain>
    </source>
</reference>
<comment type="caution">
    <text evidence="1">The sequence shown here is derived from an EMBL/GenBank/DDBJ whole genome shotgun (WGS) entry which is preliminary data.</text>
</comment>